<evidence type="ECO:0000256" key="6">
    <source>
        <dbReference type="PROSITE-ProRule" id="PRU01211"/>
    </source>
</evidence>
<dbReference type="InterPro" id="IPR000998">
    <property type="entry name" value="MAM_dom"/>
</dbReference>
<keyword evidence="1 7" id="KW-0645">Protease</keyword>
<dbReference type="InterPro" id="IPR013320">
    <property type="entry name" value="ConA-like_dom_sf"/>
</dbReference>
<dbReference type="AlphaFoldDB" id="A0A8W8LS37"/>
<evidence type="ECO:0000259" key="9">
    <source>
        <dbReference type="PROSITE" id="PS51864"/>
    </source>
</evidence>
<evidence type="ECO:0000256" key="3">
    <source>
        <dbReference type="ARBA" id="ARBA00022801"/>
    </source>
</evidence>
<evidence type="ECO:0000256" key="7">
    <source>
        <dbReference type="RuleBase" id="RU361183"/>
    </source>
</evidence>
<comment type="cofactor">
    <cofactor evidence="7">
        <name>Zn(2+)</name>
        <dbReference type="ChEBI" id="CHEBI:29105"/>
    </cofactor>
    <text evidence="7">Binds 1 zinc ion per subunit.</text>
</comment>
<dbReference type="PANTHER" id="PTHR10127">
    <property type="entry name" value="DISCOIDIN, CUB, EGF, LAMININ , AND ZINC METALLOPROTEASE DOMAIN CONTAINING"/>
    <property type="match status" value="1"/>
</dbReference>
<dbReference type="EnsemblMetazoa" id="G2877.4">
    <property type="protein sequence ID" value="G2877.4:cds"/>
    <property type="gene ID" value="G2877"/>
</dbReference>
<dbReference type="PROSITE" id="PS50060">
    <property type="entry name" value="MAM_2"/>
    <property type="match status" value="1"/>
</dbReference>
<evidence type="ECO:0000256" key="1">
    <source>
        <dbReference type="ARBA" id="ARBA00022670"/>
    </source>
</evidence>
<keyword evidence="2 7" id="KW-0479">Metal-binding</keyword>
<dbReference type="GO" id="GO:0006508">
    <property type="term" value="P:proteolysis"/>
    <property type="evidence" value="ECO:0007669"/>
    <property type="project" value="UniProtKB-KW"/>
</dbReference>
<dbReference type="GO" id="GO:0046872">
    <property type="term" value="F:metal ion binding"/>
    <property type="evidence" value="ECO:0007669"/>
    <property type="project" value="UniProtKB-KW"/>
</dbReference>
<keyword evidence="11" id="KW-1185">Reference proteome</keyword>
<dbReference type="Gene3D" id="2.60.120.200">
    <property type="match status" value="1"/>
</dbReference>
<accession>A0A8W8LS37</accession>
<reference evidence="10" key="1">
    <citation type="submission" date="2022-08" db="UniProtKB">
        <authorList>
            <consortium name="EnsemblMetazoa"/>
        </authorList>
    </citation>
    <scope>IDENTIFICATION</scope>
    <source>
        <strain evidence="10">05x7-T-G4-1.051#20</strain>
    </source>
</reference>
<keyword evidence="3 7" id="KW-0378">Hydrolase</keyword>
<dbReference type="Pfam" id="PF00629">
    <property type="entry name" value="MAM"/>
    <property type="match status" value="1"/>
</dbReference>
<evidence type="ECO:0000256" key="4">
    <source>
        <dbReference type="ARBA" id="ARBA00022833"/>
    </source>
</evidence>
<evidence type="ECO:0000313" key="11">
    <source>
        <dbReference type="Proteomes" id="UP000005408"/>
    </source>
</evidence>
<dbReference type="EC" id="3.4.24.-" evidence="7"/>
<comment type="caution">
    <text evidence="6">Lacks conserved residue(s) required for the propagation of feature annotation.</text>
</comment>
<dbReference type="Proteomes" id="UP000005408">
    <property type="component" value="Unassembled WGS sequence"/>
</dbReference>
<dbReference type="SMART" id="SM00137">
    <property type="entry name" value="MAM"/>
    <property type="match status" value="1"/>
</dbReference>
<dbReference type="PRINTS" id="PR00480">
    <property type="entry name" value="ASTACIN"/>
</dbReference>
<organism evidence="10 11">
    <name type="scientific">Magallana gigas</name>
    <name type="common">Pacific oyster</name>
    <name type="synonym">Crassostrea gigas</name>
    <dbReference type="NCBI Taxonomy" id="29159"/>
    <lineage>
        <taxon>Eukaryota</taxon>
        <taxon>Metazoa</taxon>
        <taxon>Spiralia</taxon>
        <taxon>Lophotrochozoa</taxon>
        <taxon>Mollusca</taxon>
        <taxon>Bivalvia</taxon>
        <taxon>Autobranchia</taxon>
        <taxon>Pteriomorphia</taxon>
        <taxon>Ostreida</taxon>
        <taxon>Ostreoidea</taxon>
        <taxon>Ostreidae</taxon>
        <taxon>Magallana</taxon>
    </lineage>
</organism>
<dbReference type="PROSITE" id="PS51864">
    <property type="entry name" value="ASTACIN"/>
    <property type="match status" value="1"/>
</dbReference>
<feature type="domain" description="Peptidase M12A" evidence="9">
    <location>
        <begin position="1"/>
        <end position="102"/>
    </location>
</feature>
<dbReference type="InterPro" id="IPR001506">
    <property type="entry name" value="Peptidase_M12A"/>
</dbReference>
<evidence type="ECO:0000256" key="2">
    <source>
        <dbReference type="ARBA" id="ARBA00022723"/>
    </source>
</evidence>
<proteinExistence type="predicted"/>
<dbReference type="Gene3D" id="3.40.390.10">
    <property type="entry name" value="Collagenase (Catalytic Domain)"/>
    <property type="match status" value="1"/>
</dbReference>
<dbReference type="PANTHER" id="PTHR10127:SF780">
    <property type="entry name" value="METALLOENDOPEPTIDASE"/>
    <property type="match status" value="1"/>
</dbReference>
<feature type="domain" description="MAM" evidence="8">
    <location>
        <begin position="121"/>
        <end position="202"/>
    </location>
</feature>
<protein>
    <recommendedName>
        <fullName evidence="7">Metalloendopeptidase</fullName>
        <ecNumber evidence="7">3.4.24.-</ecNumber>
    </recommendedName>
</protein>
<dbReference type="InterPro" id="IPR024079">
    <property type="entry name" value="MetalloPept_cat_dom_sf"/>
</dbReference>
<sequence>LHALGFWHEQSRADRDNYVKIHFENIQSSHSRNFDKYQVGPQLDMLNEPYDYGSVMHYSAYAFAIDRRKVTIETLQPGVTIGQRVRLSEIDAKEIQIRYGCIPRPGSVQTNSPVYPGGQYCLSAYFHMYGQQTGYLAFNIIQAGHKYTLKKYVGNHGNRWLHMRLSINSHAPTFQFEMEGHTGSGYHSDIAIDDLSVTHGHC</sequence>
<dbReference type="GO" id="GO:0004222">
    <property type="term" value="F:metalloendopeptidase activity"/>
    <property type="evidence" value="ECO:0007669"/>
    <property type="project" value="UniProtKB-UniRule"/>
</dbReference>
<dbReference type="GO" id="GO:0016020">
    <property type="term" value="C:membrane"/>
    <property type="evidence" value="ECO:0007669"/>
    <property type="project" value="InterPro"/>
</dbReference>
<evidence type="ECO:0000259" key="8">
    <source>
        <dbReference type="PROSITE" id="PS50060"/>
    </source>
</evidence>
<dbReference type="SUPFAM" id="SSF55486">
    <property type="entry name" value="Metalloproteases ('zincins'), catalytic domain"/>
    <property type="match status" value="1"/>
</dbReference>
<evidence type="ECO:0000313" key="10">
    <source>
        <dbReference type="EnsemblMetazoa" id="G2877.4:cds"/>
    </source>
</evidence>
<name>A0A8W8LS37_MAGGI</name>
<keyword evidence="5 7" id="KW-0482">Metalloprotease</keyword>
<evidence type="ECO:0000256" key="5">
    <source>
        <dbReference type="ARBA" id="ARBA00023049"/>
    </source>
</evidence>
<dbReference type="Pfam" id="PF01400">
    <property type="entry name" value="Astacin"/>
    <property type="match status" value="1"/>
</dbReference>
<keyword evidence="4 7" id="KW-0862">Zinc</keyword>
<dbReference type="SUPFAM" id="SSF49899">
    <property type="entry name" value="Concanavalin A-like lectins/glucanases"/>
    <property type="match status" value="1"/>
</dbReference>